<comment type="caution">
    <text evidence="2">The sequence shown here is derived from an EMBL/GenBank/DDBJ whole genome shotgun (WGS) entry which is preliminary data.</text>
</comment>
<gene>
    <name evidence="2" type="ORF">DL762_006701</name>
</gene>
<keyword evidence="3" id="KW-1185">Reference proteome</keyword>
<organism evidence="2 3">
    <name type="scientific">Monosporascus cannonballus</name>
    <dbReference type="NCBI Taxonomy" id="155416"/>
    <lineage>
        <taxon>Eukaryota</taxon>
        <taxon>Fungi</taxon>
        <taxon>Dikarya</taxon>
        <taxon>Ascomycota</taxon>
        <taxon>Pezizomycotina</taxon>
        <taxon>Sordariomycetes</taxon>
        <taxon>Xylariomycetidae</taxon>
        <taxon>Xylariales</taxon>
        <taxon>Xylariales incertae sedis</taxon>
        <taxon>Monosporascus</taxon>
    </lineage>
</organism>
<evidence type="ECO:0000313" key="2">
    <source>
        <dbReference type="EMBL" id="RYO82290.1"/>
    </source>
</evidence>
<dbReference type="EMBL" id="QJNS01000221">
    <property type="protein sequence ID" value="RYO82290.1"/>
    <property type="molecule type" value="Genomic_DNA"/>
</dbReference>
<name>A0ABY0H5M5_9PEZI</name>
<dbReference type="PANTHER" id="PTHR33112">
    <property type="entry name" value="DOMAIN PROTEIN, PUTATIVE-RELATED"/>
    <property type="match status" value="1"/>
</dbReference>
<proteinExistence type="predicted"/>
<dbReference type="InterPro" id="IPR010730">
    <property type="entry name" value="HET"/>
</dbReference>
<sequence length="941" mass="106346">MDDPHTSAPSTVGGESDTRKLVITVNDRNPDGWEGVVSRILPFIKCTKECNRCWTHRYEPCHFRGRQNPQLSRLNDVRFDHWAKTPISLENSEDAVASVTCGQENAANAAQEVVDQTTRSNIHSPLLNVPIEVFTRIFEFMTGAHELQARTLRITHWSSFAAQRQPTQLIFYTPRTWSDMSVFSVCRTFRELAIEYYGLPTPGTIPFNPKLDTVVIQAERLSLSGDLQPDDGFGYHRNVALQNWWDPNHWLRKDGVYSVNELPGSVGPWSKPMKVSAKFLEQVSSMKLVVDDYTIYQTEEWADIWTLLSQTFTNLKCLKMDICELDSCGGKKGWHKKDYYKAHDLWVFGGLLKASRKDLSIEREDSPTGLFAKLSTIEIEKVASHLGSRIDDSQEEFYEDTLPDGIPTLRHKHEEHRCFRLSKPTIQWDDVSPETDDLVSQDPWDPRNIEWIQEDLSNCEANCGHDTSQSDFIPTRLVNVGEDETAGLRLVMGQSLMDGMSSSAAINYATLSYCWGPAQDAAQQLRTTRTNFDSFCEKIPEDQVTPVIKDAIRVCRSLGIKYLWVDSLCIIQEDSEDWHCENEENFASRILFFGKSMLHFVCENALYSENYYKETGAGILSGFRRYLDGETFKDRSEMAESHAVNLWRNIVAVSGRQYTYDTDFFPSIAGIARARSDILEDAYMAGMWKRNLHVELLWEMEGPLQSLDPLLEVIYHPSPYIAPSWSWASRFQASFDFIGPYCYIPPESQSEYAGVNAILCYESAPSHVQSEISVVEYSATFAGHNPYGQIKDACLILRGKLAPLPSDVTVVPGLKLGGHFGYLADKLGTVTFDWTVSERTATSNAELVFHANPDEEHAATFAERPPPIGPGETGDEYRARNEPSACFSCAKEAGGRNGWGIVLHPAQIPDAYVRIGVCRLFGGSRALDIFRDEVERDVKII</sequence>
<dbReference type="Pfam" id="PF06985">
    <property type="entry name" value="HET"/>
    <property type="match status" value="1"/>
</dbReference>
<feature type="domain" description="Heterokaryon incompatibility" evidence="1">
    <location>
        <begin position="508"/>
        <end position="580"/>
    </location>
</feature>
<protein>
    <recommendedName>
        <fullName evidence="1">Heterokaryon incompatibility domain-containing protein</fullName>
    </recommendedName>
</protein>
<dbReference type="PANTHER" id="PTHR33112:SF16">
    <property type="entry name" value="HETEROKARYON INCOMPATIBILITY DOMAIN-CONTAINING PROTEIN"/>
    <property type="match status" value="1"/>
</dbReference>
<reference evidence="2 3" key="1">
    <citation type="submission" date="2018-06" db="EMBL/GenBank/DDBJ databases">
        <title>Complete Genomes of Monosporascus.</title>
        <authorList>
            <person name="Robinson A.J."/>
            <person name="Natvig D.O."/>
        </authorList>
    </citation>
    <scope>NUCLEOTIDE SEQUENCE [LARGE SCALE GENOMIC DNA]</scope>
    <source>
        <strain evidence="2 3">CBS 609.92</strain>
    </source>
</reference>
<evidence type="ECO:0000313" key="3">
    <source>
        <dbReference type="Proteomes" id="UP000294003"/>
    </source>
</evidence>
<accession>A0ABY0H5M5</accession>
<evidence type="ECO:0000259" key="1">
    <source>
        <dbReference type="Pfam" id="PF06985"/>
    </source>
</evidence>
<dbReference type="Proteomes" id="UP000294003">
    <property type="component" value="Unassembled WGS sequence"/>
</dbReference>